<feature type="transmembrane region" description="Helical" evidence="1">
    <location>
        <begin position="17"/>
        <end position="36"/>
    </location>
</feature>
<sequence length="72" mass="8453">MSPIQCAPEVVRRPCVVSSPINSAAIIFIVVVRLYGDKCWKSFTRSPYNLEQNDMFFFHYLQKICIDYEARF</sequence>
<name>A0A6A4R364_LUPAL</name>
<gene>
    <name evidence="2" type="ORF">Lalb_Chr02g0156951</name>
</gene>
<keyword evidence="1" id="KW-0812">Transmembrane</keyword>
<keyword evidence="3" id="KW-1185">Reference proteome</keyword>
<evidence type="ECO:0000313" key="2">
    <source>
        <dbReference type="EMBL" id="KAE9619786.1"/>
    </source>
</evidence>
<dbReference type="Proteomes" id="UP000447434">
    <property type="component" value="Chromosome 2"/>
</dbReference>
<keyword evidence="1" id="KW-0472">Membrane</keyword>
<keyword evidence="1" id="KW-1133">Transmembrane helix</keyword>
<accession>A0A6A4R364</accession>
<comment type="caution">
    <text evidence="2">The sequence shown here is derived from an EMBL/GenBank/DDBJ whole genome shotgun (WGS) entry which is preliminary data.</text>
</comment>
<organism evidence="2 3">
    <name type="scientific">Lupinus albus</name>
    <name type="common">White lupine</name>
    <name type="synonym">Lupinus termis</name>
    <dbReference type="NCBI Taxonomy" id="3870"/>
    <lineage>
        <taxon>Eukaryota</taxon>
        <taxon>Viridiplantae</taxon>
        <taxon>Streptophyta</taxon>
        <taxon>Embryophyta</taxon>
        <taxon>Tracheophyta</taxon>
        <taxon>Spermatophyta</taxon>
        <taxon>Magnoliopsida</taxon>
        <taxon>eudicotyledons</taxon>
        <taxon>Gunneridae</taxon>
        <taxon>Pentapetalae</taxon>
        <taxon>rosids</taxon>
        <taxon>fabids</taxon>
        <taxon>Fabales</taxon>
        <taxon>Fabaceae</taxon>
        <taxon>Papilionoideae</taxon>
        <taxon>50 kb inversion clade</taxon>
        <taxon>genistoids sensu lato</taxon>
        <taxon>core genistoids</taxon>
        <taxon>Genisteae</taxon>
        <taxon>Lupinus</taxon>
    </lineage>
</organism>
<evidence type="ECO:0000313" key="3">
    <source>
        <dbReference type="Proteomes" id="UP000447434"/>
    </source>
</evidence>
<protein>
    <submittedName>
        <fullName evidence="2">Uncharacterized protein</fullName>
    </submittedName>
</protein>
<dbReference type="EMBL" id="WOCE01000002">
    <property type="protein sequence ID" value="KAE9619786.1"/>
    <property type="molecule type" value="Genomic_DNA"/>
</dbReference>
<reference evidence="3" key="1">
    <citation type="journal article" date="2020" name="Nat. Commun.">
        <title>Genome sequence of the cluster root forming white lupin.</title>
        <authorList>
            <person name="Hufnagel B."/>
            <person name="Marques A."/>
            <person name="Soriano A."/>
            <person name="Marques L."/>
            <person name="Divol F."/>
            <person name="Doumas P."/>
            <person name="Sallet E."/>
            <person name="Mancinotti D."/>
            <person name="Carrere S."/>
            <person name="Marande W."/>
            <person name="Arribat S."/>
            <person name="Keller J."/>
            <person name="Huneau C."/>
            <person name="Blein T."/>
            <person name="Aime D."/>
            <person name="Laguerre M."/>
            <person name="Taylor J."/>
            <person name="Schubert V."/>
            <person name="Nelson M."/>
            <person name="Geu-Flores F."/>
            <person name="Crespi M."/>
            <person name="Gallardo-Guerrero K."/>
            <person name="Delaux P.-M."/>
            <person name="Salse J."/>
            <person name="Berges H."/>
            <person name="Guyot R."/>
            <person name="Gouzy J."/>
            <person name="Peret B."/>
        </authorList>
    </citation>
    <scope>NUCLEOTIDE SEQUENCE [LARGE SCALE GENOMIC DNA]</scope>
    <source>
        <strain evidence="3">cv. Amiga</strain>
    </source>
</reference>
<proteinExistence type="predicted"/>
<dbReference type="AlphaFoldDB" id="A0A6A4R364"/>
<evidence type="ECO:0000256" key="1">
    <source>
        <dbReference type="SAM" id="Phobius"/>
    </source>
</evidence>